<keyword evidence="9" id="KW-0256">Endoplasmic reticulum</keyword>
<feature type="region of interest" description="Disordered" evidence="16">
    <location>
        <begin position="185"/>
        <end position="227"/>
    </location>
</feature>
<evidence type="ECO:0000256" key="8">
    <source>
        <dbReference type="ARBA" id="ARBA00022692"/>
    </source>
</evidence>
<evidence type="ECO:0000256" key="16">
    <source>
        <dbReference type="SAM" id="MobiDB-lite"/>
    </source>
</evidence>
<dbReference type="Ensembl" id="ENSCMMT00000030987.1">
    <property type="protein sequence ID" value="ENSCMMP00000028414.1"/>
    <property type="gene ID" value="ENSCMMG00000017300.1"/>
</dbReference>
<comment type="subcellular location">
    <subcellularLocation>
        <location evidence="1">Endoplasmic reticulum membrane</location>
        <topology evidence="1">Multi-pass membrane protein</topology>
    </subcellularLocation>
</comment>
<keyword evidence="13" id="KW-0594">Phospholipid biosynthesis</keyword>
<dbReference type="Proteomes" id="UP000694556">
    <property type="component" value="Chromosome 15"/>
</dbReference>
<feature type="compositionally biased region" description="Low complexity" evidence="16">
    <location>
        <begin position="31"/>
        <end position="50"/>
    </location>
</feature>
<sequence>MPFAKPHASPICLTPKGREAPTHPHSPPHFSRTSRGSRSPLSPSPTTLSPPRDPRGPNPTSPPPRGAAGGAVLLHPPPISVLPPPFFFFFFLLHRGEVQRASSSGHPPSEAGHKPGTPRDEGTELGGCSPKAFFFFWGGGDTQRARPRSLPASSPPPSPRRPLGPVVLLVADYTSQHRHRVLVVLVGKEKKGEKSRAPSAPTPPPTPSSPGHGPAGRPRGRAGPRGWAAGNGVAVVAEGLLQRAGRPGLRAGGCYSHGAALRLRGHDRFRLHCSHPLHRLQPILLERGDYFGILMEAKVTSFPFSVLDNPMYWGSTAVYLGWSLMHASPAGLLLTAVVAISYTIAVLYEGVLDTSAQRAFALPTLSDLPTFPTEMYPTN</sequence>
<dbReference type="Pfam" id="PF04191">
    <property type="entry name" value="PEMT"/>
    <property type="match status" value="1"/>
</dbReference>
<evidence type="ECO:0000313" key="19">
    <source>
        <dbReference type="Proteomes" id="UP000694556"/>
    </source>
</evidence>
<name>A0A8C3D0G1_CAIMO</name>
<feature type="compositionally biased region" description="Basic and acidic residues" evidence="16">
    <location>
        <begin position="111"/>
        <end position="122"/>
    </location>
</feature>
<dbReference type="Gene3D" id="1.20.120.1630">
    <property type="match status" value="1"/>
</dbReference>
<dbReference type="EC" id="2.1.1.71" evidence="15"/>
<reference evidence="18" key="1">
    <citation type="submission" date="2018-09" db="EMBL/GenBank/DDBJ databases">
        <title>Common duck and Muscovy duck high density SNP chip.</title>
        <authorList>
            <person name="Vignal A."/>
            <person name="Thebault N."/>
            <person name="Warren W.C."/>
        </authorList>
    </citation>
    <scope>NUCLEOTIDE SEQUENCE [LARGE SCALE GENOMIC DNA]</scope>
</reference>
<dbReference type="GO" id="GO:0032259">
    <property type="term" value="P:methylation"/>
    <property type="evidence" value="ECO:0007669"/>
    <property type="project" value="UniProtKB-KW"/>
</dbReference>
<organism evidence="18 19">
    <name type="scientific">Cairina moschata</name>
    <name type="common">Muscovy duck</name>
    <dbReference type="NCBI Taxonomy" id="8855"/>
    <lineage>
        <taxon>Eukaryota</taxon>
        <taxon>Metazoa</taxon>
        <taxon>Chordata</taxon>
        <taxon>Craniata</taxon>
        <taxon>Vertebrata</taxon>
        <taxon>Euteleostomi</taxon>
        <taxon>Archelosauria</taxon>
        <taxon>Archosauria</taxon>
        <taxon>Dinosauria</taxon>
        <taxon>Saurischia</taxon>
        <taxon>Theropoda</taxon>
        <taxon>Coelurosauria</taxon>
        <taxon>Aves</taxon>
        <taxon>Neognathae</taxon>
        <taxon>Galloanserae</taxon>
        <taxon>Anseriformes</taxon>
        <taxon>Anatidae</taxon>
        <taxon>Anatinae</taxon>
        <taxon>Cairina</taxon>
    </lineage>
</organism>
<keyword evidence="5" id="KW-0489">Methyltransferase</keyword>
<feature type="region of interest" description="Disordered" evidence="16">
    <location>
        <begin position="100"/>
        <end position="125"/>
    </location>
</feature>
<evidence type="ECO:0000256" key="4">
    <source>
        <dbReference type="ARBA" id="ARBA00022516"/>
    </source>
</evidence>
<proteinExistence type="predicted"/>
<evidence type="ECO:0000256" key="17">
    <source>
        <dbReference type="SAM" id="Phobius"/>
    </source>
</evidence>
<dbReference type="GO" id="GO:0005789">
    <property type="term" value="C:endoplasmic reticulum membrane"/>
    <property type="evidence" value="ECO:0007669"/>
    <property type="project" value="UniProtKB-SubCell"/>
</dbReference>
<evidence type="ECO:0000256" key="15">
    <source>
        <dbReference type="ARBA" id="ARBA00034137"/>
    </source>
</evidence>
<reference evidence="18" key="2">
    <citation type="submission" date="2025-08" db="UniProtKB">
        <authorList>
            <consortium name="Ensembl"/>
        </authorList>
    </citation>
    <scope>IDENTIFICATION</scope>
</reference>
<evidence type="ECO:0000256" key="10">
    <source>
        <dbReference type="ARBA" id="ARBA00022989"/>
    </source>
</evidence>
<feature type="region of interest" description="Disordered" evidence="16">
    <location>
        <begin position="144"/>
        <end position="163"/>
    </location>
</feature>
<dbReference type="GO" id="GO:0004608">
    <property type="term" value="F:phosphatidylethanolamine N-methyltransferase activity"/>
    <property type="evidence" value="ECO:0007669"/>
    <property type="project" value="TreeGrafter"/>
</dbReference>
<evidence type="ECO:0000256" key="7">
    <source>
        <dbReference type="ARBA" id="ARBA00022691"/>
    </source>
</evidence>
<evidence type="ECO:0000256" key="2">
    <source>
        <dbReference type="ARBA" id="ARBA00004969"/>
    </source>
</evidence>
<evidence type="ECO:0000256" key="12">
    <source>
        <dbReference type="ARBA" id="ARBA00023136"/>
    </source>
</evidence>
<keyword evidence="11" id="KW-0443">Lipid metabolism</keyword>
<feature type="compositionally biased region" description="Pro residues" evidence="16">
    <location>
        <begin position="153"/>
        <end position="162"/>
    </location>
</feature>
<feature type="compositionally biased region" description="Basic and acidic residues" evidence="16">
    <location>
        <begin position="187"/>
        <end position="196"/>
    </location>
</feature>
<keyword evidence="7" id="KW-0949">S-adenosyl-L-methionine</keyword>
<feature type="transmembrane region" description="Helical" evidence="17">
    <location>
        <begin position="330"/>
        <end position="348"/>
    </location>
</feature>
<evidence type="ECO:0000256" key="9">
    <source>
        <dbReference type="ARBA" id="ARBA00022824"/>
    </source>
</evidence>
<protein>
    <recommendedName>
        <fullName evidence="15">phosphatidyl-N-methylethanolamine N-methyltransferase</fullName>
        <ecNumber evidence="15">2.1.1.71</ecNumber>
    </recommendedName>
</protein>
<dbReference type="InterPro" id="IPR007318">
    <property type="entry name" value="Phopholipid_MeTrfase"/>
</dbReference>
<evidence type="ECO:0000256" key="6">
    <source>
        <dbReference type="ARBA" id="ARBA00022679"/>
    </source>
</evidence>
<comment type="pathway">
    <text evidence="2">Phospholipid metabolism; phosphatidylcholine biosynthesis.</text>
</comment>
<evidence type="ECO:0000256" key="1">
    <source>
        <dbReference type="ARBA" id="ARBA00004477"/>
    </source>
</evidence>
<dbReference type="PANTHER" id="PTHR15458">
    <property type="entry name" value="PHOSPHATIDYLETHANOLAMINE N-METHYLTRANSFERASE"/>
    <property type="match status" value="1"/>
</dbReference>
<keyword evidence="8 17" id="KW-0812">Transmembrane</keyword>
<evidence type="ECO:0000313" key="18">
    <source>
        <dbReference type="Ensembl" id="ENSCMMP00000028414.1"/>
    </source>
</evidence>
<feature type="region of interest" description="Disordered" evidence="16">
    <location>
        <begin position="1"/>
        <end position="71"/>
    </location>
</feature>
<keyword evidence="4" id="KW-0444">Lipid biosynthesis</keyword>
<evidence type="ECO:0000256" key="13">
    <source>
        <dbReference type="ARBA" id="ARBA00023209"/>
    </source>
</evidence>
<evidence type="ECO:0000256" key="14">
    <source>
        <dbReference type="ARBA" id="ARBA00023264"/>
    </source>
</evidence>
<dbReference type="AlphaFoldDB" id="A0A8C3D0G1"/>
<feature type="compositionally biased region" description="Pro residues" evidence="16">
    <location>
        <begin position="56"/>
        <end position="65"/>
    </location>
</feature>
<keyword evidence="12 17" id="KW-0472">Membrane</keyword>
<keyword evidence="19" id="KW-1185">Reference proteome</keyword>
<dbReference type="UniPathway" id="UPA00753"/>
<evidence type="ECO:0000256" key="11">
    <source>
        <dbReference type="ARBA" id="ARBA00023098"/>
    </source>
</evidence>
<dbReference type="GO" id="GO:0000773">
    <property type="term" value="F:phosphatidyl-N-methylethanolamine N-methyltransferase activity"/>
    <property type="evidence" value="ECO:0007669"/>
    <property type="project" value="UniProtKB-EC"/>
</dbReference>
<evidence type="ECO:0000256" key="5">
    <source>
        <dbReference type="ARBA" id="ARBA00022603"/>
    </source>
</evidence>
<dbReference type="GO" id="GO:0006656">
    <property type="term" value="P:phosphatidylcholine biosynthetic process"/>
    <property type="evidence" value="ECO:0007669"/>
    <property type="project" value="UniProtKB-UniPathway"/>
</dbReference>
<keyword evidence="14" id="KW-1208">Phospholipid metabolism</keyword>
<reference evidence="18" key="3">
    <citation type="submission" date="2025-09" db="UniProtKB">
        <authorList>
            <consortium name="Ensembl"/>
        </authorList>
    </citation>
    <scope>IDENTIFICATION</scope>
</reference>
<evidence type="ECO:0000256" key="3">
    <source>
        <dbReference type="ARBA" id="ARBA00005189"/>
    </source>
</evidence>
<comment type="pathway">
    <text evidence="3">Lipid metabolism.</text>
</comment>
<keyword evidence="6" id="KW-0808">Transferase</keyword>
<accession>A0A8C3D0G1</accession>
<dbReference type="InterPro" id="IPR024960">
    <property type="entry name" value="PEMT/MFAP"/>
</dbReference>
<dbReference type="PANTHER" id="PTHR15458:SF5">
    <property type="entry name" value="PHOSPHATIDYLETHANOLAMINE N-METHYLTRANSFERASE"/>
    <property type="match status" value="1"/>
</dbReference>
<keyword evidence="10 17" id="KW-1133">Transmembrane helix</keyword>